<organism evidence="2 3">
    <name type="scientific">Brachionus plicatilis</name>
    <name type="common">Marine rotifer</name>
    <name type="synonym">Brachionus muelleri</name>
    <dbReference type="NCBI Taxonomy" id="10195"/>
    <lineage>
        <taxon>Eukaryota</taxon>
        <taxon>Metazoa</taxon>
        <taxon>Spiralia</taxon>
        <taxon>Gnathifera</taxon>
        <taxon>Rotifera</taxon>
        <taxon>Eurotatoria</taxon>
        <taxon>Monogononta</taxon>
        <taxon>Pseudotrocha</taxon>
        <taxon>Ploima</taxon>
        <taxon>Brachionidae</taxon>
        <taxon>Brachionus</taxon>
    </lineage>
</organism>
<sequence length="63" mass="7041">MSSCSIYKGLPNQHTEKSHINKSTIPGLTGSMAFITIVELINARCQTHSLRKSINHLQLQCIF</sequence>
<keyword evidence="3" id="KW-1185">Reference proteome</keyword>
<dbReference type="EMBL" id="REGN01005117">
    <property type="protein sequence ID" value="RNA14753.1"/>
    <property type="molecule type" value="Genomic_DNA"/>
</dbReference>
<proteinExistence type="predicted"/>
<gene>
    <name evidence="2" type="ORF">BpHYR1_045278</name>
</gene>
<dbReference type="AlphaFoldDB" id="A0A3M7QTZ9"/>
<dbReference type="Proteomes" id="UP000276133">
    <property type="component" value="Unassembled WGS sequence"/>
</dbReference>
<feature type="region of interest" description="Disordered" evidence="1">
    <location>
        <begin position="1"/>
        <end position="22"/>
    </location>
</feature>
<name>A0A3M7QTZ9_BRAPC</name>
<protein>
    <submittedName>
        <fullName evidence="2">Uncharacterized protein</fullName>
    </submittedName>
</protein>
<comment type="caution">
    <text evidence="2">The sequence shown here is derived from an EMBL/GenBank/DDBJ whole genome shotgun (WGS) entry which is preliminary data.</text>
</comment>
<evidence type="ECO:0000313" key="2">
    <source>
        <dbReference type="EMBL" id="RNA14753.1"/>
    </source>
</evidence>
<reference evidence="2 3" key="1">
    <citation type="journal article" date="2018" name="Sci. Rep.">
        <title>Genomic signatures of local adaptation to the degree of environmental predictability in rotifers.</title>
        <authorList>
            <person name="Franch-Gras L."/>
            <person name="Hahn C."/>
            <person name="Garcia-Roger E.M."/>
            <person name="Carmona M.J."/>
            <person name="Serra M."/>
            <person name="Gomez A."/>
        </authorList>
    </citation>
    <scope>NUCLEOTIDE SEQUENCE [LARGE SCALE GENOMIC DNA]</scope>
    <source>
        <strain evidence="2">HYR1</strain>
    </source>
</reference>
<accession>A0A3M7QTZ9</accession>
<evidence type="ECO:0000313" key="3">
    <source>
        <dbReference type="Proteomes" id="UP000276133"/>
    </source>
</evidence>
<evidence type="ECO:0000256" key="1">
    <source>
        <dbReference type="SAM" id="MobiDB-lite"/>
    </source>
</evidence>